<dbReference type="KEGG" id="lll:129797364"/>
<protein>
    <submittedName>
        <fullName evidence="4">Putative endocuticle structural glycoprotein sgabd-5</fullName>
    </submittedName>
</protein>
<dbReference type="RefSeq" id="XP_055695803.1">
    <property type="nucleotide sequence ID" value="XM_055839828.1"/>
</dbReference>
<dbReference type="VEuPathDB" id="VectorBase:LLOJ007350"/>
<dbReference type="GO" id="GO:0062129">
    <property type="term" value="C:chitin-based extracellular matrix"/>
    <property type="evidence" value="ECO:0007669"/>
    <property type="project" value="TreeGrafter"/>
</dbReference>
<dbReference type="GeneID" id="129797364"/>
<reference evidence="4" key="2">
    <citation type="journal article" date="2020" name="BMC">
        <title>Leishmania infection induces a limited differential gene expression in the sand fly midgut.</title>
        <authorList>
            <person name="Coutinho-Abreu I.V."/>
            <person name="Serafim T.D."/>
            <person name="Meneses C."/>
            <person name="Kamhawi S."/>
            <person name="Oliveira F."/>
            <person name="Valenzuela J.G."/>
        </authorList>
    </citation>
    <scope>NUCLEOTIDE SEQUENCE</scope>
    <source>
        <strain evidence="4">Jacobina</strain>
        <tissue evidence="4">Midgut</tissue>
    </source>
</reference>
<sequence>MKTIVFALSCIVACCLAAPQGPNPQDVQLVRYVNNQDQDQQGGYQFTYELSDGQIRSETGALKDVGEERVIIVQGAYTFVGPDGQIYWVNYTADENGFHPVIGTGPEGGIKPGQDQGIDPNALKSLVG</sequence>
<evidence type="ECO:0000256" key="2">
    <source>
        <dbReference type="PROSITE-ProRule" id="PRU00497"/>
    </source>
</evidence>
<reference evidence="5" key="3">
    <citation type="submission" date="2020-05" db="UniProtKB">
        <authorList>
            <consortium name="EnsemblMetazoa"/>
        </authorList>
    </citation>
    <scope>IDENTIFICATION</scope>
    <source>
        <strain evidence="5">Jacobina</strain>
    </source>
</reference>
<dbReference type="PROSITE" id="PS51155">
    <property type="entry name" value="CHIT_BIND_RR_2"/>
    <property type="match status" value="1"/>
</dbReference>
<dbReference type="EMBL" id="GITU01002789">
    <property type="protein sequence ID" value="MBC1171492.1"/>
    <property type="molecule type" value="Transcribed_RNA"/>
</dbReference>
<evidence type="ECO:0000313" key="4">
    <source>
        <dbReference type="EMBL" id="MBC1171492.1"/>
    </source>
</evidence>
<keyword evidence="6" id="KW-1185">Reference proteome</keyword>
<dbReference type="PANTHER" id="PTHR10380:SF192">
    <property type="entry name" value="GEO02312P1"/>
    <property type="match status" value="1"/>
</dbReference>
<dbReference type="EMBL" id="AJWK01024401">
    <property type="status" value="NOT_ANNOTATED_CDS"/>
    <property type="molecule type" value="Genomic_DNA"/>
</dbReference>
<organism evidence="5 6">
    <name type="scientific">Lutzomyia longipalpis</name>
    <name type="common">Sand fly</name>
    <dbReference type="NCBI Taxonomy" id="7200"/>
    <lineage>
        <taxon>Eukaryota</taxon>
        <taxon>Metazoa</taxon>
        <taxon>Ecdysozoa</taxon>
        <taxon>Arthropoda</taxon>
        <taxon>Hexapoda</taxon>
        <taxon>Insecta</taxon>
        <taxon>Pterygota</taxon>
        <taxon>Neoptera</taxon>
        <taxon>Endopterygota</taxon>
        <taxon>Diptera</taxon>
        <taxon>Nematocera</taxon>
        <taxon>Psychodoidea</taxon>
        <taxon>Psychodidae</taxon>
        <taxon>Lutzomyia</taxon>
        <taxon>Lutzomyia</taxon>
    </lineage>
</organism>
<evidence type="ECO:0000313" key="6">
    <source>
        <dbReference type="Proteomes" id="UP000092461"/>
    </source>
</evidence>
<dbReference type="PROSITE" id="PS00233">
    <property type="entry name" value="CHIT_BIND_RR_1"/>
    <property type="match status" value="1"/>
</dbReference>
<feature type="signal peptide" evidence="3">
    <location>
        <begin position="1"/>
        <end position="17"/>
    </location>
</feature>
<dbReference type="EnsemblMetazoa" id="LLOJ007350-RA">
    <property type="protein sequence ID" value="LLOJ007350-PA"/>
    <property type="gene ID" value="LLOJ007350"/>
</dbReference>
<dbReference type="AlphaFoldDB" id="A0A1B0CR52"/>
<keyword evidence="3" id="KW-0732">Signal</keyword>
<dbReference type="Pfam" id="PF00379">
    <property type="entry name" value="Chitin_bind_4"/>
    <property type="match status" value="1"/>
</dbReference>
<dbReference type="InterPro" id="IPR031311">
    <property type="entry name" value="CHIT_BIND_RR_consensus"/>
</dbReference>
<dbReference type="InterPro" id="IPR000618">
    <property type="entry name" value="Insect_cuticle"/>
</dbReference>
<evidence type="ECO:0000313" key="5">
    <source>
        <dbReference type="EnsemblMetazoa" id="LLOJ007350-PA"/>
    </source>
</evidence>
<proteinExistence type="predicted"/>
<dbReference type="VEuPathDB" id="VectorBase:LLONM1_003388"/>
<evidence type="ECO:0000256" key="1">
    <source>
        <dbReference type="ARBA" id="ARBA00022460"/>
    </source>
</evidence>
<dbReference type="GO" id="GO:0008010">
    <property type="term" value="F:structural constituent of chitin-based larval cuticle"/>
    <property type="evidence" value="ECO:0007669"/>
    <property type="project" value="TreeGrafter"/>
</dbReference>
<dbReference type="PANTHER" id="PTHR10380">
    <property type="entry name" value="CUTICLE PROTEIN"/>
    <property type="match status" value="1"/>
</dbReference>
<accession>A0A1B0CR52</accession>
<evidence type="ECO:0000256" key="3">
    <source>
        <dbReference type="SAM" id="SignalP"/>
    </source>
</evidence>
<dbReference type="OrthoDB" id="6629557at2759"/>
<feature type="chain" id="PRO_5044555474" evidence="3">
    <location>
        <begin position="18"/>
        <end position="128"/>
    </location>
</feature>
<dbReference type="InterPro" id="IPR050468">
    <property type="entry name" value="Cuticle_Struct_Prot"/>
</dbReference>
<dbReference type="PRINTS" id="PR00947">
    <property type="entry name" value="CUTICLE"/>
</dbReference>
<reference evidence="6" key="1">
    <citation type="submission" date="2012-05" db="EMBL/GenBank/DDBJ databases">
        <title>Whole Genome Assembly of Lutzomyia longipalpis.</title>
        <authorList>
            <person name="Richards S."/>
            <person name="Qu C."/>
            <person name="Dillon R."/>
            <person name="Worley K."/>
            <person name="Scherer S."/>
            <person name="Batterton M."/>
            <person name="Taylor A."/>
            <person name="Hawes A."/>
            <person name="Hernandez B."/>
            <person name="Kovar C."/>
            <person name="Mandapat C."/>
            <person name="Pham C."/>
            <person name="Qu C."/>
            <person name="Jing C."/>
            <person name="Bess C."/>
            <person name="Bandaranaike D."/>
            <person name="Ngo D."/>
            <person name="Ongeri F."/>
            <person name="Arias F."/>
            <person name="Lara F."/>
            <person name="Weissenberger G."/>
            <person name="Kamau G."/>
            <person name="Han H."/>
            <person name="Shen H."/>
            <person name="Dinh H."/>
            <person name="Khalil I."/>
            <person name="Jones J."/>
            <person name="Shafer J."/>
            <person name="Jayaseelan J."/>
            <person name="Quiroz J."/>
            <person name="Blankenburg K."/>
            <person name="Nguyen L."/>
            <person name="Jackson L."/>
            <person name="Francisco L."/>
            <person name="Tang L.-Y."/>
            <person name="Pu L.-L."/>
            <person name="Perales L."/>
            <person name="Lorensuhewa L."/>
            <person name="Munidasa M."/>
            <person name="Coyle M."/>
            <person name="Taylor M."/>
            <person name="Puazo M."/>
            <person name="Firestine M."/>
            <person name="Scheel M."/>
            <person name="Javaid M."/>
            <person name="Wang M."/>
            <person name="Li M."/>
            <person name="Tabassum N."/>
            <person name="Saada N."/>
            <person name="Osuji N."/>
            <person name="Aqrawi P."/>
            <person name="Fu Q."/>
            <person name="Thornton R."/>
            <person name="Raj R."/>
            <person name="Goodspeed R."/>
            <person name="Mata R."/>
            <person name="Najjar R."/>
            <person name="Gubbala S."/>
            <person name="Lee S."/>
            <person name="Denson S."/>
            <person name="Patil S."/>
            <person name="Macmil S."/>
            <person name="Qi S."/>
            <person name="Matskevitch T."/>
            <person name="Palculict T."/>
            <person name="Mathew T."/>
            <person name="Vee V."/>
            <person name="Velamala V."/>
            <person name="Korchina V."/>
            <person name="Cai W."/>
            <person name="Liu W."/>
            <person name="Dai W."/>
            <person name="Zou X."/>
            <person name="Zhu Y."/>
            <person name="Zhang Y."/>
            <person name="Wu Y.-Q."/>
            <person name="Xin Y."/>
            <person name="Nazarath L."/>
            <person name="Kovar C."/>
            <person name="Han Y."/>
            <person name="Muzny D."/>
            <person name="Gibbs R."/>
        </authorList>
    </citation>
    <scope>NUCLEOTIDE SEQUENCE [LARGE SCALE GENOMIC DNA]</scope>
    <source>
        <strain evidence="6">Jacobina</strain>
    </source>
</reference>
<name>A0A1B0CR52_LUTLO</name>
<keyword evidence="1 2" id="KW-0193">Cuticle</keyword>
<dbReference type="Proteomes" id="UP000092461">
    <property type="component" value="Unassembled WGS sequence"/>
</dbReference>